<dbReference type="InterPro" id="IPR052896">
    <property type="entry name" value="GGT-like_enzyme"/>
</dbReference>
<dbReference type="STRING" id="575540.Isop_2261"/>
<evidence type="ECO:0000313" key="1">
    <source>
        <dbReference type="EMBL" id="ADV62839.1"/>
    </source>
</evidence>
<dbReference type="SUPFAM" id="SSF56235">
    <property type="entry name" value="N-terminal nucleophile aminohydrolases (Ntn hydrolases)"/>
    <property type="match status" value="1"/>
</dbReference>
<dbReference type="InterPro" id="IPR029055">
    <property type="entry name" value="Ntn_hydrolases_N"/>
</dbReference>
<dbReference type="Pfam" id="PF01019">
    <property type="entry name" value="G_glu_transpept"/>
    <property type="match status" value="2"/>
</dbReference>
<sequence>MPSPPPIPPARPIRFASLSPRRPATVRGSLSLITITLMPFLVFDWNQFDGAARAQDHRVPNHPYDDWQAEGFKGAVAAGGRAAVAAGIDQLRQGGNAADAAAATLVALAVTDARDYCFGGEIPILIKRADSHQVEVIAGQGVAPRLAVPEAFTARGFKAIPESGLRSAAVPGAPDAIVTLLARHGHRTFGQIIEPTLAILDQHRAPWHADFAATLRSMAQAEANARAAGADRVAALRAVSDHFYRGPIAQRIARWCEANDGLLRAEDFAAHTTPIESTVTFTYRGHVIHKCGVWTQGPALIQTLQLFDDGTDPQARGFKSVEETHRLVESLKLAFADRDAFYADPLVENVPLERLLDPEYARLRRTLIEPTASLIQRPGNPLAEGLADRLLLPADQAASRLRVADETKPRDTTTCVAADAEGNMVAATPSGWKGVVAGDTGVWLGTRLQSLNLFDGHPNQLAPGKRPRITLTPTLVLDSDSQPIAAISVAGGDGQDQMTLQLLIDTFVHELTPAQAVVAPRWLSDHHVGSFCQTPPRLGQLRMTPDWPEATRAALEAGGHQIVVAPPPLSLAPVMLTRDPRTGLLRAAGDPRAGRHAAAE</sequence>
<dbReference type="OrthoDB" id="5297205at2"/>
<dbReference type="eggNOG" id="COG0405">
    <property type="taxonomic scope" value="Bacteria"/>
</dbReference>
<keyword evidence="1" id="KW-0808">Transferase</keyword>
<name>E8R5T2_ISOPI</name>
<dbReference type="HOGENOM" id="CLU_014813_3_2_0"/>
<dbReference type="Gene3D" id="3.60.20.40">
    <property type="match status" value="1"/>
</dbReference>
<dbReference type="PANTHER" id="PTHR43881">
    <property type="entry name" value="GAMMA-GLUTAMYLTRANSPEPTIDASE (AFU_ORTHOLOGUE AFUA_4G13580)"/>
    <property type="match status" value="1"/>
</dbReference>
<dbReference type="PANTHER" id="PTHR43881:SF1">
    <property type="entry name" value="GAMMA-GLUTAMYLTRANSPEPTIDASE (AFU_ORTHOLOGUE AFUA_4G13580)"/>
    <property type="match status" value="1"/>
</dbReference>
<dbReference type="RefSeq" id="WP_013565127.1">
    <property type="nucleotide sequence ID" value="NC_014962.1"/>
</dbReference>
<gene>
    <name evidence="1" type="ordered locus">Isop_2261</name>
</gene>
<dbReference type="GO" id="GO:0103068">
    <property type="term" value="F:leukotriene C4 gamma-glutamyl transferase activity"/>
    <property type="evidence" value="ECO:0007669"/>
    <property type="project" value="UniProtKB-EC"/>
</dbReference>
<evidence type="ECO:0000313" key="2">
    <source>
        <dbReference type="Proteomes" id="UP000008631"/>
    </source>
</evidence>
<dbReference type="EMBL" id="CP002353">
    <property type="protein sequence ID" value="ADV62839.1"/>
    <property type="molecule type" value="Genomic_DNA"/>
</dbReference>
<dbReference type="Gene3D" id="1.10.246.130">
    <property type="match status" value="1"/>
</dbReference>
<dbReference type="InParanoid" id="E8R5T2"/>
<reference key="1">
    <citation type="submission" date="2010-11" db="EMBL/GenBank/DDBJ databases">
        <title>The complete sequence of chromosome of Isophaera pallida ATCC 43644.</title>
        <authorList>
            <consortium name="US DOE Joint Genome Institute (JGI-PGF)"/>
            <person name="Lucas S."/>
            <person name="Copeland A."/>
            <person name="Lapidus A."/>
            <person name="Bruce D."/>
            <person name="Goodwin L."/>
            <person name="Pitluck S."/>
            <person name="Kyrpides N."/>
            <person name="Mavromatis K."/>
            <person name="Pagani I."/>
            <person name="Ivanova N."/>
            <person name="Saunders E."/>
            <person name="Brettin T."/>
            <person name="Detter J.C."/>
            <person name="Han C."/>
            <person name="Tapia R."/>
            <person name="Land M."/>
            <person name="Hauser L."/>
            <person name="Markowitz V."/>
            <person name="Cheng J.-F."/>
            <person name="Hugenholtz P."/>
            <person name="Woyke T."/>
            <person name="Wu D."/>
            <person name="Eisen J.A."/>
        </authorList>
    </citation>
    <scope>NUCLEOTIDE SEQUENCE</scope>
    <source>
        <strain>ATCC 43644</strain>
    </source>
</reference>
<reference evidence="1 2" key="2">
    <citation type="journal article" date="2011" name="Stand. Genomic Sci.">
        <title>Complete genome sequence of Isosphaera pallida type strain (IS1B).</title>
        <authorList>
            <consortium name="US DOE Joint Genome Institute (JGI-PGF)"/>
            <person name="Goker M."/>
            <person name="Cleland D."/>
            <person name="Saunders E."/>
            <person name="Lapidus A."/>
            <person name="Nolan M."/>
            <person name="Lucas S."/>
            <person name="Hammon N."/>
            <person name="Deshpande S."/>
            <person name="Cheng J.F."/>
            <person name="Tapia R."/>
            <person name="Han C."/>
            <person name="Goodwin L."/>
            <person name="Pitluck S."/>
            <person name="Liolios K."/>
            <person name="Pagani I."/>
            <person name="Ivanova N."/>
            <person name="Mavromatis K."/>
            <person name="Pati A."/>
            <person name="Chen A."/>
            <person name="Palaniappan K."/>
            <person name="Land M."/>
            <person name="Hauser L."/>
            <person name="Chang Y.J."/>
            <person name="Jeffries C.D."/>
            <person name="Detter J.C."/>
            <person name="Beck B."/>
            <person name="Woyke T."/>
            <person name="Bristow J."/>
            <person name="Eisen J.A."/>
            <person name="Markowitz V."/>
            <person name="Hugenholtz P."/>
            <person name="Kyrpides N.C."/>
            <person name="Klenk H.P."/>
        </authorList>
    </citation>
    <scope>NUCLEOTIDE SEQUENCE [LARGE SCALE GENOMIC DNA]</scope>
    <source>
        <strain evidence="2">ATCC 43644 / DSM 9630 / IS1B</strain>
    </source>
</reference>
<dbReference type="Proteomes" id="UP000008631">
    <property type="component" value="Chromosome"/>
</dbReference>
<dbReference type="KEGG" id="ipa:Isop_2261"/>
<accession>E8R5T2</accession>
<dbReference type="EC" id="2.3.2.2" evidence="1"/>
<keyword evidence="1" id="KW-0012">Acyltransferase</keyword>
<organism evidence="1 2">
    <name type="scientific">Isosphaera pallida (strain ATCC 43644 / DSM 9630 / IS1B)</name>
    <dbReference type="NCBI Taxonomy" id="575540"/>
    <lineage>
        <taxon>Bacteria</taxon>
        <taxon>Pseudomonadati</taxon>
        <taxon>Planctomycetota</taxon>
        <taxon>Planctomycetia</taxon>
        <taxon>Isosphaerales</taxon>
        <taxon>Isosphaeraceae</taxon>
        <taxon>Isosphaera</taxon>
    </lineage>
</organism>
<dbReference type="InterPro" id="IPR043137">
    <property type="entry name" value="GGT_ssub_C"/>
</dbReference>
<dbReference type="AlphaFoldDB" id="E8R5T2"/>
<protein>
    <submittedName>
        <fullName evidence="1">Gamma-glutamyltransferase</fullName>
        <ecNumber evidence="1">2.3.2.2</ecNumber>
    </submittedName>
</protein>
<proteinExistence type="predicted"/>
<keyword evidence="2" id="KW-1185">Reference proteome</keyword>
<dbReference type="PRINTS" id="PR01210">
    <property type="entry name" value="GGTRANSPTASE"/>
</dbReference>
<dbReference type="InterPro" id="IPR043138">
    <property type="entry name" value="GGT_lsub"/>
</dbReference>